<feature type="non-terminal residue" evidence="1">
    <location>
        <position position="1"/>
    </location>
</feature>
<sequence length="187" mass="21397">RILDQTGTSSQLRNQLGTVYKAIQTNLDRPLGYVIPADFLYIDSADRLLQLGTLDRKTYEKTMLWLKGSEDDRLLARACGLIFLINKLASKNEEIGIRANVDTLADLMVEDLAQGSGVLRGRLSALLDKCEILMKIGEEYRVQTEESTAWNNEFQSQRSVLSNEIHRINSERDERIQKKLREKLQKL</sequence>
<dbReference type="AlphaFoldDB" id="T0ZS03"/>
<evidence type="ECO:0000313" key="1">
    <source>
        <dbReference type="EMBL" id="EQD47443.1"/>
    </source>
</evidence>
<reference evidence="1" key="1">
    <citation type="submission" date="2013-08" db="EMBL/GenBank/DDBJ databases">
        <authorList>
            <person name="Mendez C."/>
            <person name="Richter M."/>
            <person name="Ferrer M."/>
            <person name="Sanchez J."/>
        </authorList>
    </citation>
    <scope>NUCLEOTIDE SEQUENCE</scope>
</reference>
<comment type="caution">
    <text evidence="1">The sequence shown here is derived from an EMBL/GenBank/DDBJ whole genome shotgun (WGS) entry which is preliminary data.</text>
</comment>
<feature type="non-terminal residue" evidence="1">
    <location>
        <position position="187"/>
    </location>
</feature>
<organism evidence="1">
    <name type="scientific">mine drainage metagenome</name>
    <dbReference type="NCBI Taxonomy" id="410659"/>
    <lineage>
        <taxon>unclassified sequences</taxon>
        <taxon>metagenomes</taxon>
        <taxon>ecological metagenomes</taxon>
    </lineage>
</organism>
<reference evidence="1" key="2">
    <citation type="journal article" date="2014" name="ISME J.">
        <title>Microbial stratification in low pH oxic and suboxic macroscopic growths along an acid mine drainage.</title>
        <authorList>
            <person name="Mendez-Garcia C."/>
            <person name="Mesa V."/>
            <person name="Sprenger R.R."/>
            <person name="Richter M."/>
            <person name="Diez M.S."/>
            <person name="Solano J."/>
            <person name="Bargiela R."/>
            <person name="Golyshina O.V."/>
            <person name="Manteca A."/>
            <person name="Ramos J.L."/>
            <person name="Gallego J.R."/>
            <person name="Llorente I."/>
            <person name="Martins Dos Santos V.A."/>
            <person name="Jensen O.N."/>
            <person name="Pelaez A.I."/>
            <person name="Sanchez J."/>
            <person name="Ferrer M."/>
        </authorList>
    </citation>
    <scope>NUCLEOTIDE SEQUENCE</scope>
</reference>
<dbReference type="EMBL" id="AUZX01010510">
    <property type="protein sequence ID" value="EQD47443.1"/>
    <property type="molecule type" value="Genomic_DNA"/>
</dbReference>
<name>T0ZS03_9ZZZZ</name>
<gene>
    <name evidence="1" type="ORF">B1A_14321</name>
</gene>
<accession>T0ZS03</accession>
<protein>
    <submittedName>
        <fullName evidence="1">Uncharacterized protein</fullName>
    </submittedName>
</protein>
<proteinExistence type="predicted"/>